<sequence>MPAKDKLKVTKPSAQEFTTRDAILEERRRCATDFAYFAEKYCKIRNKDGEPVPFKLNRVQRDLLAMIERQWASDRGYVRIVVLKARQQGFSTFMQAYSYWWLKHRSTKQAFVVANLKKVSEALFTMLQYTHKMMPEKMRPKLSKGSVRQMVFSDLDTSIEVDTAGAEDLGRGRTLNLAWLSEVAFWQESTAQKNLQSIIVACPKKKNSIVIVESTANGVSGAYYDLYHRAPGNGFEQFFSPWFYSEDYTDEDYGPDFGVDSTPGELTIEEKELMAEHGLTLGQINWRRGEMLRAETHEDFMREFPATPQDAFQNSGSPLFSPVHLETLRKAAVNPVKRLHYNEADDVFEERKDRQGDLTLFEEPVKGKVYYIGADVAQGTGRGDYSIAQILDEDRRQVGIYRSNKIDPWFYGQVLNRLGRMFNTAEIIIEVNAVGHTAKSRLSREFHYPNLYLRVRDEKVSDEYTDNIGFDTNRKTKPLIISRLQDAVKKGNIIVNCPVTLDEMRTFIRTDAGGLEASPGAHDDTVMALAMANFIHKGKREPLPLDLIEESFLPAY</sequence>
<evidence type="ECO:0000256" key="1">
    <source>
        <dbReference type="ARBA" id="ARBA00022612"/>
    </source>
</evidence>
<dbReference type="Gene3D" id="3.30.420.240">
    <property type="match status" value="1"/>
</dbReference>
<dbReference type="Proteomes" id="UP001055039">
    <property type="component" value="Unassembled WGS sequence"/>
</dbReference>
<dbReference type="Gene3D" id="3.40.50.300">
    <property type="entry name" value="P-loop containing nucleotide triphosphate hydrolases"/>
    <property type="match status" value="1"/>
</dbReference>
<accession>A0ABQ4U7P3</accession>
<reference evidence="3" key="1">
    <citation type="journal article" date="2021" name="Front. Microbiol.">
        <title>Comprehensive Comparative Genomics and Phenotyping of Methylobacterium Species.</title>
        <authorList>
            <person name="Alessa O."/>
            <person name="Ogura Y."/>
            <person name="Fujitani Y."/>
            <person name="Takami H."/>
            <person name="Hayashi T."/>
            <person name="Sahin N."/>
            <person name="Tani A."/>
        </authorList>
    </citation>
    <scope>NUCLEOTIDE SEQUENCE</scope>
    <source>
        <strain evidence="3">NBRC 15686</strain>
    </source>
</reference>
<dbReference type="InterPro" id="IPR035421">
    <property type="entry name" value="Terminase_6C"/>
</dbReference>
<dbReference type="RefSeq" id="WP_238222005.1">
    <property type="nucleotide sequence ID" value="NZ_BAAADH010000020.1"/>
</dbReference>
<proteinExistence type="predicted"/>
<gene>
    <name evidence="3" type="ORF">LNAOJCKE_0413</name>
</gene>
<evidence type="ECO:0000313" key="4">
    <source>
        <dbReference type="Proteomes" id="UP001055039"/>
    </source>
</evidence>
<dbReference type="Pfam" id="PF17289">
    <property type="entry name" value="Terminase_6C"/>
    <property type="match status" value="1"/>
</dbReference>
<evidence type="ECO:0000259" key="2">
    <source>
        <dbReference type="Pfam" id="PF17289"/>
    </source>
</evidence>
<organism evidence="3 4">
    <name type="scientific">Methylorubrum aminovorans</name>
    <dbReference type="NCBI Taxonomy" id="269069"/>
    <lineage>
        <taxon>Bacteria</taxon>
        <taxon>Pseudomonadati</taxon>
        <taxon>Pseudomonadota</taxon>
        <taxon>Alphaproteobacteria</taxon>
        <taxon>Hyphomicrobiales</taxon>
        <taxon>Methylobacteriaceae</taxon>
        <taxon>Methylorubrum</taxon>
    </lineage>
</organism>
<dbReference type="InterPro" id="IPR027417">
    <property type="entry name" value="P-loop_NTPase"/>
</dbReference>
<keyword evidence="1" id="KW-1188">Viral release from host cell</keyword>
<comment type="caution">
    <text evidence="3">The sequence shown here is derived from an EMBL/GenBank/DDBJ whole genome shotgun (WGS) entry which is preliminary data.</text>
</comment>
<keyword evidence="4" id="KW-1185">Reference proteome</keyword>
<dbReference type="EMBL" id="BPRC01000001">
    <property type="protein sequence ID" value="GJE63219.1"/>
    <property type="molecule type" value="Genomic_DNA"/>
</dbReference>
<protein>
    <recommendedName>
        <fullName evidence="2">Terminase large subunit gp17-like C-terminal domain-containing protein</fullName>
    </recommendedName>
</protein>
<feature type="domain" description="Terminase large subunit gp17-like C-terminal" evidence="2">
    <location>
        <begin position="372"/>
        <end position="532"/>
    </location>
</feature>
<reference evidence="3" key="2">
    <citation type="submission" date="2021-08" db="EMBL/GenBank/DDBJ databases">
        <authorList>
            <person name="Tani A."/>
            <person name="Ola A."/>
            <person name="Ogura Y."/>
            <person name="Katsura K."/>
            <person name="Hayashi T."/>
        </authorList>
    </citation>
    <scope>NUCLEOTIDE SEQUENCE</scope>
    <source>
        <strain evidence="3">NBRC 15686</strain>
    </source>
</reference>
<evidence type="ECO:0000313" key="3">
    <source>
        <dbReference type="EMBL" id="GJE63219.1"/>
    </source>
</evidence>
<name>A0ABQ4U7P3_9HYPH</name>